<evidence type="ECO:0008006" key="3">
    <source>
        <dbReference type="Google" id="ProtNLM"/>
    </source>
</evidence>
<name>A0ABT2NI66_9RHOB</name>
<comment type="caution">
    <text evidence="1">The sequence shown here is derived from an EMBL/GenBank/DDBJ whole genome shotgun (WGS) entry which is preliminary data.</text>
</comment>
<evidence type="ECO:0000313" key="1">
    <source>
        <dbReference type="EMBL" id="MCT8328612.1"/>
    </source>
</evidence>
<organism evidence="1 2">
    <name type="scientific">Albidovulum sediminis</name>
    <dbReference type="NCBI Taxonomy" id="3066345"/>
    <lineage>
        <taxon>Bacteria</taxon>
        <taxon>Pseudomonadati</taxon>
        <taxon>Pseudomonadota</taxon>
        <taxon>Alphaproteobacteria</taxon>
        <taxon>Rhodobacterales</taxon>
        <taxon>Paracoccaceae</taxon>
        <taxon>Albidovulum</taxon>
    </lineage>
</organism>
<gene>
    <name evidence="1" type="ORF">N5I32_03685</name>
</gene>
<dbReference type="Proteomes" id="UP001205601">
    <property type="component" value="Unassembled WGS sequence"/>
</dbReference>
<sequence length="47" mass="5009">MTNRIALALGLLILGALVTDVAVYGGAGSLFLAKKLADVIEYLAFWR</sequence>
<evidence type="ECO:0000313" key="2">
    <source>
        <dbReference type="Proteomes" id="UP001205601"/>
    </source>
</evidence>
<dbReference type="RefSeq" id="WP_261494038.1">
    <property type="nucleotide sequence ID" value="NZ_JAOCQF010000001.1"/>
</dbReference>
<proteinExistence type="predicted"/>
<dbReference type="EMBL" id="JAOCQF010000001">
    <property type="protein sequence ID" value="MCT8328612.1"/>
    <property type="molecule type" value="Genomic_DNA"/>
</dbReference>
<keyword evidence="2" id="KW-1185">Reference proteome</keyword>
<protein>
    <recommendedName>
        <fullName evidence="3">Glyceraldehyde-3-phosphate dehydrogenase</fullName>
    </recommendedName>
</protein>
<reference evidence="2" key="1">
    <citation type="submission" date="2023-07" db="EMBL/GenBank/DDBJ databases">
        <title>Defluviimonas sediminis sp. nov., isolated from mangrove sediment.</title>
        <authorList>
            <person name="Liu L."/>
            <person name="Li J."/>
            <person name="Huang Y."/>
            <person name="Pan J."/>
            <person name="Li M."/>
        </authorList>
    </citation>
    <scope>NUCLEOTIDE SEQUENCE [LARGE SCALE GENOMIC DNA]</scope>
    <source>
        <strain evidence="2">FT324</strain>
    </source>
</reference>
<accession>A0ABT2NI66</accession>